<dbReference type="OrthoDB" id="1751331at2759"/>
<comment type="caution">
    <text evidence="1">The sequence shown here is derived from an EMBL/GenBank/DDBJ whole genome shotgun (WGS) entry which is preliminary data.</text>
</comment>
<protein>
    <submittedName>
        <fullName evidence="1">Uncharacterized protein</fullName>
    </submittedName>
</protein>
<dbReference type="Proteomes" id="UP000235388">
    <property type="component" value="Unassembled WGS sequence"/>
</dbReference>
<accession>A0A2N5SIM6</accession>
<evidence type="ECO:0000313" key="1">
    <source>
        <dbReference type="EMBL" id="PLW13076.1"/>
    </source>
</evidence>
<proteinExistence type="predicted"/>
<name>A0A2N5SIM6_9BASI</name>
<keyword evidence="2" id="KW-1185">Reference proteome</keyword>
<organism evidence="1 2">
    <name type="scientific">Puccinia coronata f. sp. avenae</name>
    <dbReference type="NCBI Taxonomy" id="200324"/>
    <lineage>
        <taxon>Eukaryota</taxon>
        <taxon>Fungi</taxon>
        <taxon>Dikarya</taxon>
        <taxon>Basidiomycota</taxon>
        <taxon>Pucciniomycotina</taxon>
        <taxon>Pucciniomycetes</taxon>
        <taxon>Pucciniales</taxon>
        <taxon>Pucciniaceae</taxon>
        <taxon>Puccinia</taxon>
    </lineage>
</organism>
<sequence>MSNGSATQSIVTASLRIINLLPPLCWPSNQTLNKPAAAPVLANQSNIAQPKVNSKPRVDFKPKPPSCVPATITIAKPAGHCPGAHGHIPIAGHNPFANK</sequence>
<dbReference type="EMBL" id="PGCJ01000961">
    <property type="protein sequence ID" value="PLW13076.1"/>
    <property type="molecule type" value="Genomic_DNA"/>
</dbReference>
<dbReference type="AlphaFoldDB" id="A0A2N5SIM6"/>
<gene>
    <name evidence="1" type="ORF">PCANC_14760</name>
</gene>
<reference evidence="1 2" key="1">
    <citation type="submission" date="2017-11" db="EMBL/GenBank/DDBJ databases">
        <title>De novo assembly and phasing of dikaryotic genomes from two isolates of Puccinia coronata f. sp. avenae, the causal agent of oat crown rust.</title>
        <authorList>
            <person name="Miller M.E."/>
            <person name="Zhang Y."/>
            <person name="Omidvar V."/>
            <person name="Sperschneider J."/>
            <person name="Schwessinger B."/>
            <person name="Raley C."/>
            <person name="Palmer J.M."/>
            <person name="Garnica D."/>
            <person name="Upadhyaya N."/>
            <person name="Rathjen J."/>
            <person name="Taylor J.M."/>
            <person name="Park R.F."/>
            <person name="Dodds P.N."/>
            <person name="Hirsch C.D."/>
            <person name="Kianian S.F."/>
            <person name="Figueroa M."/>
        </authorList>
    </citation>
    <scope>NUCLEOTIDE SEQUENCE [LARGE SCALE GENOMIC DNA]</scope>
    <source>
        <strain evidence="1">12NC29</strain>
    </source>
</reference>
<evidence type="ECO:0000313" key="2">
    <source>
        <dbReference type="Proteomes" id="UP000235388"/>
    </source>
</evidence>